<dbReference type="CDD" id="cd22593">
    <property type="entry name" value="Kunitz_conkunitzin"/>
    <property type="match status" value="2"/>
</dbReference>
<dbReference type="InterPro" id="IPR006150">
    <property type="entry name" value="Cys_repeat_1"/>
</dbReference>
<dbReference type="Pfam" id="PF00014">
    <property type="entry name" value="Kunitz_BPTI"/>
    <property type="match status" value="2"/>
</dbReference>
<dbReference type="SMART" id="SM00131">
    <property type="entry name" value="KU"/>
    <property type="match status" value="2"/>
</dbReference>
<keyword evidence="2" id="KW-1185">Reference proteome</keyword>
<dbReference type="SUPFAM" id="SSF57362">
    <property type="entry name" value="BPTI-like"/>
    <property type="match status" value="2"/>
</dbReference>
<evidence type="ECO:0000313" key="2">
    <source>
        <dbReference type="Proteomes" id="UP000095283"/>
    </source>
</evidence>
<name>A0A1I7XAJ1_HETBA</name>
<dbReference type="PANTHER" id="PTHR46339">
    <property type="entry name" value="PROTEIN CBG15282-RELATED"/>
    <property type="match status" value="1"/>
</dbReference>
<dbReference type="InterPro" id="IPR036880">
    <property type="entry name" value="Kunitz_BPTI_sf"/>
</dbReference>
<dbReference type="GO" id="GO:0004867">
    <property type="term" value="F:serine-type endopeptidase inhibitor activity"/>
    <property type="evidence" value="ECO:0007669"/>
    <property type="project" value="InterPro"/>
</dbReference>
<dbReference type="Proteomes" id="UP000095283">
    <property type="component" value="Unplaced"/>
</dbReference>
<dbReference type="Gene3D" id="4.10.410.10">
    <property type="entry name" value="Pancreatic trypsin inhibitor Kunitz domain"/>
    <property type="match status" value="2"/>
</dbReference>
<dbReference type="WBParaSite" id="Hba_14538">
    <property type="protein sequence ID" value="Hba_14538"/>
    <property type="gene ID" value="Hba_14538"/>
</dbReference>
<proteinExistence type="predicted"/>
<feature type="domain" description="BPTI/Kunitz inhibitor" evidence="1">
    <location>
        <begin position="231"/>
        <end position="284"/>
    </location>
</feature>
<reference evidence="3" key="1">
    <citation type="submission" date="2016-11" db="UniProtKB">
        <authorList>
            <consortium name="WormBaseParasite"/>
        </authorList>
    </citation>
    <scope>IDENTIFICATION</scope>
</reference>
<dbReference type="PANTHER" id="PTHR46339:SF10">
    <property type="entry name" value="BPTI_KUNITZ INHIBITOR DOMAIN-CONTAINING PROTEIN"/>
    <property type="match status" value="1"/>
</dbReference>
<dbReference type="InterPro" id="IPR053014">
    <property type="entry name" value="Cuticle_assoc_divergent"/>
</dbReference>
<evidence type="ECO:0000259" key="1">
    <source>
        <dbReference type="PROSITE" id="PS50279"/>
    </source>
</evidence>
<dbReference type="SMART" id="SM00289">
    <property type="entry name" value="WR1"/>
    <property type="match status" value="1"/>
</dbReference>
<feature type="domain" description="BPTI/Kunitz inhibitor" evidence="1">
    <location>
        <begin position="102"/>
        <end position="156"/>
    </location>
</feature>
<accession>A0A1I7XAJ1</accession>
<evidence type="ECO:0000313" key="3">
    <source>
        <dbReference type="WBParaSite" id="Hba_14538"/>
    </source>
</evidence>
<sequence length="391" mass="44145">MAAFANAGQLIFHFRDFVGRKFRLMKQDASMMNNANQLGLVPSQCPTSGINSQLFNRNSDTPSQCHFFDVEKEAGRFIGCDDFPEVHDCIDGFCCPTRALTCIQPVDNGELTDDPESNIERWFHNPVTNLCQSFQFTGFGGNSNNFFTREHCESYCLMRCSRGQPQVYPRIHASSLITSSVVPCSSQDESCYSNYFECTRIEGDEFCCPKLDFICSEWGGLLGKSFNFLSTVLPYSSGSNRMGQKATTRWYWDREDKTCRTFKFYGQGGNFNNFLSEEHCHSYCSRVLCSIGSPLRDNSGSILTCTSAEHCPRSHTCHEGICCPTEQYVTSLFLLVLIVTPRTPFATGLTSQLESVKFSSIMDVKEMTTISHLWINARFYADKSKVLYVSL</sequence>
<protein>
    <submittedName>
        <fullName evidence="3">Kunitz/Bovine pancreatic trypsin inhibitor domain protein</fullName>
    </submittedName>
</protein>
<dbReference type="PROSITE" id="PS50279">
    <property type="entry name" value="BPTI_KUNITZ_2"/>
    <property type="match status" value="2"/>
</dbReference>
<organism evidence="2 3">
    <name type="scientific">Heterorhabditis bacteriophora</name>
    <name type="common">Entomopathogenic nematode worm</name>
    <dbReference type="NCBI Taxonomy" id="37862"/>
    <lineage>
        <taxon>Eukaryota</taxon>
        <taxon>Metazoa</taxon>
        <taxon>Ecdysozoa</taxon>
        <taxon>Nematoda</taxon>
        <taxon>Chromadorea</taxon>
        <taxon>Rhabditida</taxon>
        <taxon>Rhabditina</taxon>
        <taxon>Rhabditomorpha</taxon>
        <taxon>Strongyloidea</taxon>
        <taxon>Heterorhabditidae</taxon>
        <taxon>Heterorhabditis</taxon>
    </lineage>
</organism>
<dbReference type="AlphaFoldDB" id="A0A1I7XAJ1"/>
<dbReference type="InterPro" id="IPR002223">
    <property type="entry name" value="Kunitz_BPTI"/>
</dbReference>